<accession>A0A1F5Z380</accession>
<dbReference type="AlphaFoldDB" id="A0A1F5Z380"/>
<evidence type="ECO:0000313" key="1">
    <source>
        <dbReference type="EMBL" id="OGG06825.1"/>
    </source>
</evidence>
<dbReference type="Gene3D" id="3.60.15.10">
    <property type="entry name" value="Ribonuclease Z/Hydroxyacylglutathione hydrolase-like"/>
    <property type="match status" value="1"/>
</dbReference>
<gene>
    <name evidence="1" type="ORF">A2872_00330</name>
</gene>
<sequence>MEISRLDTFKFKVKGKSATVTFDLGQVSIDDFNIFGPGEYEVHEVAVLGAKSEDHQIFRVKIDKVTFLYPGLMSEKIKDQTLEDIDGVDVLFTSAAQIVSQIEPKLVIPFGEEEPVQKIIKDLGKDGTLKVPKLVTSADKLPDLLEVVWL</sequence>
<reference evidence="1 2" key="1">
    <citation type="journal article" date="2016" name="Nat. Commun.">
        <title>Thousands of microbial genomes shed light on interconnected biogeochemical processes in an aquifer system.</title>
        <authorList>
            <person name="Anantharaman K."/>
            <person name="Brown C.T."/>
            <person name="Hug L.A."/>
            <person name="Sharon I."/>
            <person name="Castelle C.J."/>
            <person name="Probst A.J."/>
            <person name="Thomas B.C."/>
            <person name="Singh A."/>
            <person name="Wilkins M.J."/>
            <person name="Karaoz U."/>
            <person name="Brodie E.L."/>
            <person name="Williams K.H."/>
            <person name="Hubbard S.S."/>
            <person name="Banfield J.F."/>
        </authorList>
    </citation>
    <scope>NUCLEOTIDE SEQUENCE [LARGE SCALE GENOMIC DNA]</scope>
</reference>
<dbReference type="EMBL" id="MFJG01000019">
    <property type="protein sequence ID" value="OGG06825.1"/>
    <property type="molecule type" value="Genomic_DNA"/>
</dbReference>
<dbReference type="STRING" id="1798377.A2872_00330"/>
<dbReference type="Proteomes" id="UP000178681">
    <property type="component" value="Unassembled WGS sequence"/>
</dbReference>
<proteinExistence type="predicted"/>
<evidence type="ECO:0000313" key="2">
    <source>
        <dbReference type="Proteomes" id="UP000178681"/>
    </source>
</evidence>
<organism evidence="1 2">
    <name type="scientific">Candidatus Gottesmanbacteria bacterium RIFCSPHIGHO2_01_FULL_42_12</name>
    <dbReference type="NCBI Taxonomy" id="1798377"/>
    <lineage>
        <taxon>Bacteria</taxon>
        <taxon>Candidatus Gottesmaniibacteriota</taxon>
    </lineage>
</organism>
<name>A0A1F5Z380_9BACT</name>
<protein>
    <submittedName>
        <fullName evidence="1">Uncharacterized protein</fullName>
    </submittedName>
</protein>
<comment type="caution">
    <text evidence="1">The sequence shown here is derived from an EMBL/GenBank/DDBJ whole genome shotgun (WGS) entry which is preliminary data.</text>
</comment>
<dbReference type="InterPro" id="IPR036866">
    <property type="entry name" value="RibonucZ/Hydroxyglut_hydro"/>
</dbReference>